<dbReference type="InterPro" id="IPR029479">
    <property type="entry name" value="Nitroreductase"/>
</dbReference>
<reference evidence="3" key="1">
    <citation type="submission" date="2016-12" db="EMBL/GenBank/DDBJ databases">
        <authorList>
            <person name="Meng X."/>
        </authorList>
    </citation>
    <scope>NUCLEOTIDE SEQUENCE [LARGE SCALE GENOMIC DNA]</scope>
    <source>
        <strain evidence="3">DSM 19116</strain>
    </source>
</reference>
<evidence type="ECO:0000259" key="1">
    <source>
        <dbReference type="Pfam" id="PF00881"/>
    </source>
</evidence>
<evidence type="ECO:0000313" key="2">
    <source>
        <dbReference type="EMBL" id="OKL51351.1"/>
    </source>
</evidence>
<dbReference type="Gene3D" id="3.40.109.10">
    <property type="entry name" value="NADH Oxidase"/>
    <property type="match status" value="1"/>
</dbReference>
<dbReference type="Proteomes" id="UP000185628">
    <property type="component" value="Unassembled WGS sequence"/>
</dbReference>
<name>A0A1Q5PUU1_9ACTO</name>
<dbReference type="SUPFAM" id="SSF55469">
    <property type="entry name" value="FMN-dependent nitroreductase-like"/>
    <property type="match status" value="1"/>
</dbReference>
<dbReference type="InterPro" id="IPR000415">
    <property type="entry name" value="Nitroreductase-like"/>
</dbReference>
<protein>
    <recommendedName>
        <fullName evidence="1">Nitroreductase domain-containing protein</fullName>
    </recommendedName>
</protein>
<evidence type="ECO:0000313" key="3">
    <source>
        <dbReference type="Proteomes" id="UP000185628"/>
    </source>
</evidence>
<comment type="caution">
    <text evidence="2">The sequence shown here is derived from an EMBL/GenBank/DDBJ whole genome shotgun (WGS) entry which is preliminary data.</text>
</comment>
<gene>
    <name evidence="2" type="ORF">BSZ39_12790</name>
</gene>
<sequence>MRKYGARGLRFLFVEAGHVAASMGLAASALELGAVECGSLCDDEVHDLLGIDGLFETYIHSVIVGRRTS</sequence>
<proteinExistence type="predicted"/>
<dbReference type="Pfam" id="PF00881">
    <property type="entry name" value="Nitroreductase"/>
    <property type="match status" value="1"/>
</dbReference>
<dbReference type="EMBL" id="MQVR01000160">
    <property type="protein sequence ID" value="OKL51351.1"/>
    <property type="molecule type" value="Genomic_DNA"/>
</dbReference>
<keyword evidence="3" id="KW-1185">Reference proteome</keyword>
<accession>A0A1Q5PUU1</accession>
<feature type="domain" description="Nitroreductase" evidence="1">
    <location>
        <begin position="2"/>
        <end position="65"/>
    </location>
</feature>
<organism evidence="2 3">
    <name type="scientific">Bowdeniella nasicola</name>
    <dbReference type="NCBI Taxonomy" id="208480"/>
    <lineage>
        <taxon>Bacteria</taxon>
        <taxon>Bacillati</taxon>
        <taxon>Actinomycetota</taxon>
        <taxon>Actinomycetes</taxon>
        <taxon>Actinomycetales</taxon>
        <taxon>Actinomycetaceae</taxon>
        <taxon>Bowdeniella</taxon>
    </lineage>
</organism>
<dbReference type="GO" id="GO:0016491">
    <property type="term" value="F:oxidoreductase activity"/>
    <property type="evidence" value="ECO:0007669"/>
    <property type="project" value="InterPro"/>
</dbReference>
<dbReference type="AlphaFoldDB" id="A0A1Q5PUU1"/>